<evidence type="ECO:0000259" key="5">
    <source>
        <dbReference type="PROSITE" id="PS50931"/>
    </source>
</evidence>
<feature type="domain" description="HTH lysR-type" evidence="5">
    <location>
        <begin position="1"/>
        <end position="59"/>
    </location>
</feature>
<sequence>MPALTALEMLVAVHQGGSLSAAGKQLGLSQQAVSSRMRSLESQIGADLLARTPRGTTLTEKGTLIAGWAEQILAAAERLDRGIASIRSEGVRELKVAASQTMAEHLVPRWLVVLRREQESLGIIPTVVELKVANSQDTVSLVRSGQVDLGFVESPQLPSDLKTAAVGADDLLLVVAPRHPWARRRRPVTVSELAATALVAREQGSGTRDALEFLLRQAGATTLRDPIVELSTAAAVRSSIAAGTAPGVLSALAVRDDLALHRLVEVKVEGLLLRRPLNVIWRTGNIPPQGPARDLAAIAARAVPGSGVEAQACD</sequence>
<accession>A0A839QM03</accession>
<dbReference type="AlphaFoldDB" id="A0A839QM03"/>
<evidence type="ECO:0000256" key="4">
    <source>
        <dbReference type="ARBA" id="ARBA00023163"/>
    </source>
</evidence>
<dbReference type="EMBL" id="JACHVS010000001">
    <property type="protein sequence ID" value="MBB2995635.1"/>
    <property type="molecule type" value="Genomic_DNA"/>
</dbReference>
<organism evidence="6 7">
    <name type="scientific">Paeniglutamicibacter cryotolerans</name>
    <dbReference type="NCBI Taxonomy" id="670079"/>
    <lineage>
        <taxon>Bacteria</taxon>
        <taxon>Bacillati</taxon>
        <taxon>Actinomycetota</taxon>
        <taxon>Actinomycetes</taxon>
        <taxon>Micrococcales</taxon>
        <taxon>Micrococcaceae</taxon>
        <taxon>Paeniglutamicibacter</taxon>
    </lineage>
</organism>
<proteinExistence type="inferred from homology"/>
<dbReference type="Gene3D" id="3.40.190.10">
    <property type="entry name" value="Periplasmic binding protein-like II"/>
    <property type="match status" value="2"/>
</dbReference>
<gene>
    <name evidence="6" type="ORF">E9229_001826</name>
</gene>
<dbReference type="PROSITE" id="PS50931">
    <property type="entry name" value="HTH_LYSR"/>
    <property type="match status" value="1"/>
</dbReference>
<dbReference type="Pfam" id="PF00126">
    <property type="entry name" value="HTH_1"/>
    <property type="match status" value="1"/>
</dbReference>
<dbReference type="PANTHER" id="PTHR30126">
    <property type="entry name" value="HTH-TYPE TRANSCRIPTIONAL REGULATOR"/>
    <property type="match status" value="1"/>
</dbReference>
<dbReference type="Gene3D" id="1.10.10.10">
    <property type="entry name" value="Winged helix-like DNA-binding domain superfamily/Winged helix DNA-binding domain"/>
    <property type="match status" value="1"/>
</dbReference>
<dbReference type="GO" id="GO:0000976">
    <property type="term" value="F:transcription cis-regulatory region binding"/>
    <property type="evidence" value="ECO:0007669"/>
    <property type="project" value="TreeGrafter"/>
</dbReference>
<protein>
    <submittedName>
        <fullName evidence="6">DNA-binding transcriptional LysR family regulator</fullName>
    </submittedName>
</protein>
<keyword evidence="2" id="KW-0805">Transcription regulation</keyword>
<dbReference type="RefSeq" id="WP_221184414.1">
    <property type="nucleotide sequence ID" value="NZ_BAABGK010000029.1"/>
</dbReference>
<keyword evidence="3 6" id="KW-0238">DNA-binding</keyword>
<name>A0A839QM03_9MICC</name>
<keyword evidence="7" id="KW-1185">Reference proteome</keyword>
<keyword evidence="4" id="KW-0804">Transcription</keyword>
<dbReference type="PANTHER" id="PTHR30126:SF39">
    <property type="entry name" value="HTH-TYPE TRANSCRIPTIONAL REGULATOR CYSL"/>
    <property type="match status" value="1"/>
</dbReference>
<dbReference type="SUPFAM" id="SSF46785">
    <property type="entry name" value="Winged helix' DNA-binding domain"/>
    <property type="match status" value="1"/>
</dbReference>
<comment type="similarity">
    <text evidence="1">Belongs to the LysR transcriptional regulatory family.</text>
</comment>
<dbReference type="InterPro" id="IPR000847">
    <property type="entry name" value="LysR_HTH_N"/>
</dbReference>
<evidence type="ECO:0000256" key="2">
    <source>
        <dbReference type="ARBA" id="ARBA00023015"/>
    </source>
</evidence>
<dbReference type="GO" id="GO:0003700">
    <property type="term" value="F:DNA-binding transcription factor activity"/>
    <property type="evidence" value="ECO:0007669"/>
    <property type="project" value="InterPro"/>
</dbReference>
<evidence type="ECO:0000313" key="6">
    <source>
        <dbReference type="EMBL" id="MBB2995635.1"/>
    </source>
</evidence>
<dbReference type="SUPFAM" id="SSF53850">
    <property type="entry name" value="Periplasmic binding protein-like II"/>
    <property type="match status" value="1"/>
</dbReference>
<dbReference type="Pfam" id="PF03466">
    <property type="entry name" value="LysR_substrate"/>
    <property type="match status" value="1"/>
</dbReference>
<dbReference type="Proteomes" id="UP000523000">
    <property type="component" value="Unassembled WGS sequence"/>
</dbReference>
<dbReference type="InterPro" id="IPR005119">
    <property type="entry name" value="LysR_subst-bd"/>
</dbReference>
<reference evidence="6 7" key="1">
    <citation type="submission" date="2020-08" db="EMBL/GenBank/DDBJ databases">
        <title>Sequencing the genomes of 1000 actinobacteria strains.</title>
        <authorList>
            <person name="Klenk H.-P."/>
        </authorList>
    </citation>
    <scope>NUCLEOTIDE SEQUENCE [LARGE SCALE GENOMIC DNA]</scope>
    <source>
        <strain evidence="6 7">DSM 22826</strain>
    </source>
</reference>
<dbReference type="InterPro" id="IPR036388">
    <property type="entry name" value="WH-like_DNA-bd_sf"/>
</dbReference>
<dbReference type="InterPro" id="IPR036390">
    <property type="entry name" value="WH_DNA-bd_sf"/>
</dbReference>
<dbReference type="PRINTS" id="PR00039">
    <property type="entry name" value="HTHLYSR"/>
</dbReference>
<evidence type="ECO:0000256" key="3">
    <source>
        <dbReference type="ARBA" id="ARBA00023125"/>
    </source>
</evidence>
<comment type="caution">
    <text evidence="6">The sequence shown here is derived from an EMBL/GenBank/DDBJ whole genome shotgun (WGS) entry which is preliminary data.</text>
</comment>
<evidence type="ECO:0000313" key="7">
    <source>
        <dbReference type="Proteomes" id="UP000523000"/>
    </source>
</evidence>
<evidence type="ECO:0000256" key="1">
    <source>
        <dbReference type="ARBA" id="ARBA00009437"/>
    </source>
</evidence>